<sequence length="251" mass="27525">MAAGAMAGRQAILTIRSAISTQLKLSALRRQSSRLSQNALRAFARQNGRPIRMHHRRQHLSANSAGLWHTEHGHRITPSSNDLVTTEEAETMLKSVKRVLARALDRAGLAVASAEHAYSHFGDDFTRWTVCTHWAEGFFEGLAMGMKEVRSHQPSFNPDYQPSVRFKVAGNNLLVEVDLSTADGTVKPVLSTLSYGEAMAAASGLKTLRGTGVFALNDEQAAAFIRSTEELKAARIYEPPRSQSTTRPATR</sequence>
<evidence type="ECO:0000313" key="1">
    <source>
        <dbReference type="EMBL" id="CAM96372.1"/>
    </source>
</evidence>
<evidence type="ECO:0000313" key="2">
    <source>
        <dbReference type="Proteomes" id="UP000002332"/>
    </source>
</evidence>
<dbReference type="PATRIC" id="fig|216595.4.peg.180"/>
<reference evidence="1 2" key="1">
    <citation type="journal article" date="2007" name="ISME J.">
        <title>Sequence-based analysis of pQBR103; a representative of a unique, transfer-proficient mega plasmid resident in the microbial community of sugar beet.</title>
        <authorList>
            <person name="Tett A."/>
            <person name="Spiers A.J."/>
            <person name="Crossman L.C."/>
            <person name="Ager D."/>
            <person name="Ciric L."/>
            <person name="Dow J.M."/>
            <person name="Fry J.C."/>
            <person name="Harris D."/>
            <person name="Lilley A."/>
            <person name="Oliver A."/>
            <person name="Parkhill J."/>
            <person name="Quail M.A."/>
            <person name="Rainey P.B."/>
            <person name="Saunders N.J."/>
            <person name="Seeger K."/>
            <person name="Snyder L.A.S."/>
            <person name="Squares R."/>
            <person name="Thomas C.M."/>
            <person name="Turner S.L."/>
            <person name="Zhang X.-X."/>
            <person name="Field D."/>
            <person name="Bailey M.J."/>
        </authorList>
    </citation>
    <scope>NUCLEOTIDE SEQUENCE [LARGE SCALE GENOMIC DNA]</scope>
    <source>
        <strain evidence="1 2">SBW25</strain>
    </source>
</reference>
<protein>
    <submittedName>
        <fullName evidence="1">Uncharacterized protein</fullName>
    </submittedName>
</protein>
<dbReference type="Proteomes" id="UP000002332">
    <property type="component" value="Plasmid pQBR103"/>
</dbReference>
<name>A4V761_PSEFS</name>
<dbReference type="AlphaFoldDB" id="A4V761"/>
<accession>A4V761</accession>
<dbReference type="EMBL" id="AM235768">
    <property type="protein sequence ID" value="CAM96372.1"/>
    <property type="molecule type" value="Genomic_DNA"/>
</dbReference>
<proteinExistence type="predicted"/>
<organism evidence="1 2">
    <name type="scientific">Pseudomonas fluorescens (strain SBW25)</name>
    <dbReference type="NCBI Taxonomy" id="216595"/>
    <lineage>
        <taxon>Bacteria</taxon>
        <taxon>Pseudomonadati</taxon>
        <taxon>Pseudomonadota</taxon>
        <taxon>Gammaproteobacteria</taxon>
        <taxon>Pseudomonadales</taxon>
        <taxon>Pseudomonadaceae</taxon>
        <taxon>Pseudomonas</taxon>
    </lineage>
</organism>
<geneLocation type="plasmid" evidence="1 2">
    <name>pQBR103</name>
</geneLocation>
<gene>
    <name evidence="1" type="ordered locus">pQBR0340</name>
</gene>
<keyword evidence="1" id="KW-0614">Plasmid</keyword>